<dbReference type="AlphaFoldDB" id="A0A9P8PAR0"/>
<proteinExistence type="predicted"/>
<dbReference type="InterPro" id="IPR051114">
    <property type="entry name" value="Mito_RNA_Proc_CCM1"/>
</dbReference>
<comment type="caution">
    <text evidence="1">The sequence shown here is derived from an EMBL/GenBank/DDBJ whole genome shotgun (WGS) entry which is preliminary data.</text>
</comment>
<reference evidence="1" key="2">
    <citation type="submission" date="2021-01" db="EMBL/GenBank/DDBJ databases">
        <authorList>
            <person name="Schikora-Tamarit M.A."/>
        </authorList>
    </citation>
    <scope>NUCLEOTIDE SEQUENCE</scope>
    <source>
        <strain evidence="1">CBS6075</strain>
    </source>
</reference>
<dbReference type="PANTHER" id="PTHR47934:SF6">
    <property type="entry name" value="MITOCHONDRIAL GROUP I INTRON SPLICING FACTOR CCM1-RELATED"/>
    <property type="match status" value="1"/>
</dbReference>
<dbReference type="EMBL" id="JAEUBE010000158">
    <property type="protein sequence ID" value="KAH3668310.1"/>
    <property type="molecule type" value="Genomic_DNA"/>
</dbReference>
<dbReference type="GeneID" id="70234031"/>
<name>A0A9P8PAR0_9ASCO</name>
<gene>
    <name evidence="1" type="ORF">OGAPHI_002064</name>
</gene>
<organism evidence="1 2">
    <name type="scientific">Ogataea philodendri</name>
    <dbReference type="NCBI Taxonomy" id="1378263"/>
    <lineage>
        <taxon>Eukaryota</taxon>
        <taxon>Fungi</taxon>
        <taxon>Dikarya</taxon>
        <taxon>Ascomycota</taxon>
        <taxon>Saccharomycotina</taxon>
        <taxon>Pichiomycetes</taxon>
        <taxon>Pichiales</taxon>
        <taxon>Pichiaceae</taxon>
        <taxon>Ogataea</taxon>
    </lineage>
</organism>
<keyword evidence="2" id="KW-1185">Reference proteome</keyword>
<dbReference type="Gene3D" id="1.25.40.10">
    <property type="entry name" value="Tetratricopeptide repeat domain"/>
    <property type="match status" value="1"/>
</dbReference>
<dbReference type="RefSeq" id="XP_046062724.1">
    <property type="nucleotide sequence ID" value="XM_046202893.1"/>
</dbReference>
<dbReference type="GO" id="GO:0003729">
    <property type="term" value="F:mRNA binding"/>
    <property type="evidence" value="ECO:0007669"/>
    <property type="project" value="TreeGrafter"/>
</dbReference>
<sequence>MGVNGAFGLRGVRWMSLATLEQRINVRYDRYVQSQAHSRGINADVSSEESQLVVYLLDIARRRGVKNTADQVRRTDKLTLGRQFPDPPAKYNRISINRYVTALAKLDFRHHADIQPSITSIYDSLMNSPLLSRLSFKKILRYFAKTYQTLECFNVRDRMIRQGIVPDIETINLLLEATLQKHHPRRETNTMENLQILDKYHLVPNRSTFHAMYKGLRDSELKEEIYRKMQEMGLSQKGIETEVAKQMLARNEEPQKAMRFLQRHIKQASTLEIGEVIVRQLLGENRAKDAWNVILQVCTSSAKKSPSFRLVRILLWHFISTGEIYNAIALTNHLKSRYPEYEDLENWKFLVQRLHYLDRGEYWDLMAKKLYQLNYRVAKYAHETVYFSGEEIAKINSASSDPKFDIRQPFDNNIEQLVMDEIFARLNWKNHPELELEKNTPNFIEAAKLLIQ</sequence>
<dbReference type="OrthoDB" id="185373at2759"/>
<dbReference type="GO" id="GO:0005739">
    <property type="term" value="C:mitochondrion"/>
    <property type="evidence" value="ECO:0007669"/>
    <property type="project" value="TreeGrafter"/>
</dbReference>
<dbReference type="PANTHER" id="PTHR47934">
    <property type="entry name" value="PENTATRICOPEPTIDE REPEAT-CONTAINING PROTEIN PET309, MITOCHONDRIAL"/>
    <property type="match status" value="1"/>
</dbReference>
<dbReference type="GO" id="GO:0007005">
    <property type="term" value="P:mitochondrion organization"/>
    <property type="evidence" value="ECO:0007669"/>
    <property type="project" value="TreeGrafter"/>
</dbReference>
<reference evidence="1" key="1">
    <citation type="journal article" date="2021" name="Open Biol.">
        <title>Shared evolutionary footprints suggest mitochondrial oxidative damage underlies multiple complex I losses in fungi.</title>
        <authorList>
            <person name="Schikora-Tamarit M.A."/>
            <person name="Marcet-Houben M."/>
            <person name="Nosek J."/>
            <person name="Gabaldon T."/>
        </authorList>
    </citation>
    <scope>NUCLEOTIDE SEQUENCE</scope>
    <source>
        <strain evidence="1">CBS6075</strain>
    </source>
</reference>
<evidence type="ECO:0000313" key="2">
    <source>
        <dbReference type="Proteomes" id="UP000769157"/>
    </source>
</evidence>
<dbReference type="Proteomes" id="UP000769157">
    <property type="component" value="Unassembled WGS sequence"/>
</dbReference>
<dbReference type="InterPro" id="IPR011990">
    <property type="entry name" value="TPR-like_helical_dom_sf"/>
</dbReference>
<evidence type="ECO:0000313" key="1">
    <source>
        <dbReference type="EMBL" id="KAH3668310.1"/>
    </source>
</evidence>
<accession>A0A9P8PAR0</accession>
<dbReference type="GO" id="GO:0006396">
    <property type="term" value="P:RNA processing"/>
    <property type="evidence" value="ECO:0007669"/>
    <property type="project" value="TreeGrafter"/>
</dbReference>
<protein>
    <submittedName>
        <fullName evidence="1">Uncharacterized protein</fullName>
    </submittedName>
</protein>